<dbReference type="InterPro" id="IPR007581">
    <property type="entry name" value="Endonuclease-V"/>
</dbReference>
<dbReference type="OrthoDB" id="20018at2759"/>
<dbReference type="PANTHER" id="PTHR28511">
    <property type="entry name" value="ENDONUCLEASE V"/>
    <property type="match status" value="1"/>
</dbReference>
<evidence type="ECO:0000256" key="3">
    <source>
        <dbReference type="ARBA" id="ARBA00022722"/>
    </source>
</evidence>
<evidence type="ECO:0008006" key="9">
    <source>
        <dbReference type="Google" id="ProtNLM"/>
    </source>
</evidence>
<feature type="region of interest" description="Disordered" evidence="6">
    <location>
        <begin position="259"/>
        <end position="338"/>
    </location>
</feature>
<evidence type="ECO:0000256" key="6">
    <source>
        <dbReference type="SAM" id="MobiDB-lite"/>
    </source>
</evidence>
<keyword evidence="8" id="KW-1185">Reference proteome</keyword>
<comment type="caution">
    <text evidence="7">The sequence shown here is derived from an EMBL/GenBank/DDBJ whole genome shotgun (WGS) entry which is preliminary data.</text>
</comment>
<feature type="compositionally biased region" description="Low complexity" evidence="6">
    <location>
        <begin position="77"/>
        <end position="86"/>
    </location>
</feature>
<feature type="compositionally biased region" description="Gly residues" evidence="6">
    <location>
        <begin position="123"/>
        <end position="143"/>
    </location>
</feature>
<dbReference type="Gene3D" id="3.30.2170.10">
    <property type="entry name" value="archaeoglobus fulgidus dsm 4304 superfamily"/>
    <property type="match status" value="2"/>
</dbReference>
<evidence type="ECO:0000256" key="1">
    <source>
        <dbReference type="ARBA" id="ARBA00004496"/>
    </source>
</evidence>
<dbReference type="GO" id="GO:0005737">
    <property type="term" value="C:cytoplasm"/>
    <property type="evidence" value="ECO:0007669"/>
    <property type="project" value="UniProtKB-SubCell"/>
</dbReference>
<keyword evidence="4" id="KW-0255">Endonuclease</keyword>
<feature type="compositionally biased region" description="Low complexity" evidence="6">
    <location>
        <begin position="320"/>
        <end position="338"/>
    </location>
</feature>
<dbReference type="GO" id="GO:0006281">
    <property type="term" value="P:DNA repair"/>
    <property type="evidence" value="ECO:0007669"/>
    <property type="project" value="InterPro"/>
</dbReference>
<evidence type="ECO:0000256" key="2">
    <source>
        <dbReference type="ARBA" id="ARBA00022490"/>
    </source>
</evidence>
<evidence type="ECO:0000313" key="7">
    <source>
        <dbReference type="EMBL" id="KAG2442132.1"/>
    </source>
</evidence>
<feature type="region of interest" description="Disordered" evidence="6">
    <location>
        <begin position="30"/>
        <end position="144"/>
    </location>
</feature>
<comment type="subcellular location">
    <subcellularLocation>
        <location evidence="1">Cytoplasm</location>
    </subcellularLocation>
</comment>
<dbReference type="AlphaFoldDB" id="A0A835TAW9"/>
<dbReference type="EMBL" id="JAEHOD010000033">
    <property type="protein sequence ID" value="KAG2442132.1"/>
    <property type="molecule type" value="Genomic_DNA"/>
</dbReference>
<accession>A0A835TAW9</accession>
<keyword evidence="2" id="KW-0963">Cytoplasm</keyword>
<evidence type="ECO:0000313" key="8">
    <source>
        <dbReference type="Proteomes" id="UP000613740"/>
    </source>
</evidence>
<protein>
    <recommendedName>
        <fullName evidence="9">Endonuclease V</fullName>
    </recommendedName>
</protein>
<dbReference type="GO" id="GO:0003727">
    <property type="term" value="F:single-stranded RNA binding"/>
    <property type="evidence" value="ECO:0007669"/>
    <property type="project" value="TreeGrafter"/>
</dbReference>
<proteinExistence type="predicted"/>
<organism evidence="7 8">
    <name type="scientific">Chlamydomonas schloesseri</name>
    <dbReference type="NCBI Taxonomy" id="2026947"/>
    <lineage>
        <taxon>Eukaryota</taxon>
        <taxon>Viridiplantae</taxon>
        <taxon>Chlorophyta</taxon>
        <taxon>core chlorophytes</taxon>
        <taxon>Chlorophyceae</taxon>
        <taxon>CS clade</taxon>
        <taxon>Chlamydomonadales</taxon>
        <taxon>Chlamydomonadaceae</taxon>
        <taxon>Chlamydomonas</taxon>
    </lineage>
</organism>
<feature type="compositionally biased region" description="Low complexity" evidence="6">
    <location>
        <begin position="273"/>
        <end position="282"/>
    </location>
</feature>
<dbReference type="GO" id="GO:0005730">
    <property type="term" value="C:nucleolus"/>
    <property type="evidence" value="ECO:0007669"/>
    <property type="project" value="TreeGrafter"/>
</dbReference>
<evidence type="ECO:0000256" key="5">
    <source>
        <dbReference type="ARBA" id="ARBA00022801"/>
    </source>
</evidence>
<sequence>MHSAHTKPRASLIEGWTRQQLEMARQVVAADDVPWRLDVGTASSGSEGAPPERAGGSGQEPLLRVGGLDISFVEETGAGQQQQRQQQQEEDQGQQQQQGLAPPGPGGGAAGGASGAGAAEGQAGAGAGGGDEGDEGGGGGEGGEAAYHGPGVAALVVCSYPDLAVLYEDYEPVDLTIPYLPGFLGFREAAAYKVLLERVRARAPQLEPQVLLVDGCGVLHPRACGSACQVGVGSGYPAVGVAKNLLAVDGLDRGQVRQQLEEERQRREREEQQPQQAVTQAAADEEAQRQRPRQQSPHTANAPTGGPAESAPPKQGEQEGSAGTGATARGAAAASRGSRAAKATQAAAGAQDVQVPLRGLSGAVHGVALCPGASRRPLFVSVGHRLSLATAAALVAHCCLHRIPEPIRQADLRSRQWLRTHLPAAAAVAYSAGAAAAAATAAAAAGPFPGAAASLK</sequence>
<keyword evidence="3" id="KW-0540">Nuclease</keyword>
<dbReference type="Pfam" id="PF04493">
    <property type="entry name" value="Endonuclease_5"/>
    <property type="match status" value="2"/>
</dbReference>
<dbReference type="Proteomes" id="UP000613740">
    <property type="component" value="Unassembled WGS sequence"/>
</dbReference>
<reference evidence="7" key="1">
    <citation type="journal article" date="2020" name="bioRxiv">
        <title>Comparative genomics of Chlamydomonas.</title>
        <authorList>
            <person name="Craig R.J."/>
            <person name="Hasan A.R."/>
            <person name="Ness R.W."/>
            <person name="Keightley P.D."/>
        </authorList>
    </citation>
    <scope>NUCLEOTIDE SEQUENCE</scope>
    <source>
        <strain evidence="7">CCAP 11/173</strain>
    </source>
</reference>
<dbReference type="GO" id="GO:0016891">
    <property type="term" value="F:RNA endonuclease activity producing 5'-phosphomonoesters, hydrolytic mechanism"/>
    <property type="evidence" value="ECO:0007669"/>
    <property type="project" value="TreeGrafter"/>
</dbReference>
<dbReference type="PANTHER" id="PTHR28511:SF1">
    <property type="entry name" value="ENDONUCLEASE V"/>
    <property type="match status" value="1"/>
</dbReference>
<evidence type="ECO:0000256" key="4">
    <source>
        <dbReference type="ARBA" id="ARBA00022759"/>
    </source>
</evidence>
<name>A0A835TAW9_9CHLO</name>
<gene>
    <name evidence="7" type="ORF">HYH02_009620</name>
</gene>
<feature type="compositionally biased region" description="Basic and acidic residues" evidence="6">
    <location>
        <begin position="259"/>
        <end position="272"/>
    </location>
</feature>
<keyword evidence="5" id="KW-0378">Hydrolase</keyword>
<feature type="compositionally biased region" description="Gly residues" evidence="6">
    <location>
        <begin position="106"/>
        <end position="115"/>
    </location>
</feature>